<sequence length="396" mass="42911">MCVVMVIIYKKTVEKKAGDDVTATRTDLGTAPTMSQGAALFSCGLMETSRWREVGTSCALQQRPVGTSLESLWDVLPDVHRTSAHWGWDMGSTSSTISSLLQDLSLTEASHSTAPPSKRQCRSLSCSDELSSCRSTWRPQGSRVWTSVEKRRCHSGGSVQRSGFGYSQLCFPGMQRSSSFSLPACSDGEEQPCFPQLLSRPSAFSGPTLNSSDPSAQSLYLSHEQICLPEAEEPSPVSSPDSTPELERRGGEGGLARSLSQPCVLNEKKIGVKRRRPADSQKQRPSLDLAKMTQKLRSFHSLSCPGITSDDPLKSGPAALSLRPNADDLSDDEDGPEHNGNESSDADWNPRGRGDNTMAGTTGGKDGETLWVGLCSMTRDMYQLGGELDIEQIERN</sequence>
<protein>
    <recommendedName>
        <fullName evidence="5">Protein FAM53B</fullName>
    </recommendedName>
</protein>
<dbReference type="GO" id="GO:0005634">
    <property type="term" value="C:nucleus"/>
    <property type="evidence" value="ECO:0007669"/>
    <property type="project" value="TreeGrafter"/>
</dbReference>
<dbReference type="OMA" id="CSMRKDV"/>
<name>A0A315VG01_GAMAF</name>
<evidence type="ECO:0000313" key="4">
    <source>
        <dbReference type="Proteomes" id="UP000250572"/>
    </source>
</evidence>
<evidence type="ECO:0008006" key="5">
    <source>
        <dbReference type="Google" id="ProtNLM"/>
    </source>
</evidence>
<organism evidence="3 4">
    <name type="scientific">Gambusia affinis</name>
    <name type="common">Western mosquitofish</name>
    <name type="synonym">Heterandria affinis</name>
    <dbReference type="NCBI Taxonomy" id="33528"/>
    <lineage>
        <taxon>Eukaryota</taxon>
        <taxon>Metazoa</taxon>
        <taxon>Chordata</taxon>
        <taxon>Craniata</taxon>
        <taxon>Vertebrata</taxon>
        <taxon>Euteleostomi</taxon>
        <taxon>Actinopterygii</taxon>
        <taxon>Neopterygii</taxon>
        <taxon>Teleostei</taxon>
        <taxon>Neoteleostei</taxon>
        <taxon>Acanthomorphata</taxon>
        <taxon>Ovalentaria</taxon>
        <taxon>Atherinomorphae</taxon>
        <taxon>Cyprinodontiformes</taxon>
        <taxon>Poeciliidae</taxon>
        <taxon>Poeciliinae</taxon>
        <taxon>Gambusia</taxon>
    </lineage>
</organism>
<proteinExistence type="inferred from homology"/>
<evidence type="ECO:0000313" key="3">
    <source>
        <dbReference type="EMBL" id="PWA21764.1"/>
    </source>
</evidence>
<dbReference type="AlphaFoldDB" id="A0A315VG01"/>
<evidence type="ECO:0000256" key="1">
    <source>
        <dbReference type="ARBA" id="ARBA00010984"/>
    </source>
</evidence>
<feature type="compositionally biased region" description="Low complexity" evidence="2">
    <location>
        <begin position="234"/>
        <end position="243"/>
    </location>
</feature>
<comment type="caution">
    <text evidence="3">The sequence shown here is derived from an EMBL/GenBank/DDBJ whole genome shotgun (WGS) entry which is preliminary data.</text>
</comment>
<dbReference type="GO" id="GO:0090263">
    <property type="term" value="P:positive regulation of canonical Wnt signaling pathway"/>
    <property type="evidence" value="ECO:0007669"/>
    <property type="project" value="TreeGrafter"/>
</dbReference>
<dbReference type="Pfam" id="PF15242">
    <property type="entry name" value="FAM53"/>
    <property type="match status" value="1"/>
</dbReference>
<feature type="region of interest" description="Disordered" evidence="2">
    <location>
        <begin position="230"/>
        <end position="288"/>
    </location>
</feature>
<dbReference type="EMBL" id="NHOQ01001904">
    <property type="protein sequence ID" value="PWA21764.1"/>
    <property type="molecule type" value="Genomic_DNA"/>
</dbReference>
<keyword evidence="4" id="KW-1185">Reference proteome</keyword>
<comment type="similarity">
    <text evidence="1">Belongs to the FAM53 family.</text>
</comment>
<accession>A0A315VG01</accession>
<dbReference type="PANTHER" id="PTHR28567">
    <property type="entry name" value="PROTEIN FAM53A-LIKE ISOFORM X1"/>
    <property type="match status" value="1"/>
</dbReference>
<evidence type="ECO:0000256" key="2">
    <source>
        <dbReference type="SAM" id="MobiDB-lite"/>
    </source>
</evidence>
<gene>
    <name evidence="3" type="ORF">CCH79_00003199</name>
</gene>
<reference evidence="3 4" key="1">
    <citation type="journal article" date="2018" name="G3 (Bethesda)">
        <title>A High-Quality Reference Genome for the Invasive Mosquitofish Gambusia affinis Using a Chicago Library.</title>
        <authorList>
            <person name="Hoffberg S.L."/>
            <person name="Troendle N.J."/>
            <person name="Glenn T.C."/>
            <person name="Mahmud O."/>
            <person name="Louha S."/>
            <person name="Chalopin D."/>
            <person name="Bennetzen J.L."/>
            <person name="Mauricio R."/>
        </authorList>
    </citation>
    <scope>NUCLEOTIDE SEQUENCE [LARGE SCALE GENOMIC DNA]</scope>
    <source>
        <strain evidence="3">NE01/NJP1002.9</strain>
        <tissue evidence="3">Muscle</tissue>
    </source>
</reference>
<dbReference type="GO" id="GO:0006606">
    <property type="term" value="P:protein import into nucleus"/>
    <property type="evidence" value="ECO:0007669"/>
    <property type="project" value="TreeGrafter"/>
</dbReference>
<dbReference type="PANTHER" id="PTHR28567:SF1">
    <property type="entry name" value="PROTEIN FAM53B"/>
    <property type="match status" value="1"/>
</dbReference>
<dbReference type="Proteomes" id="UP000250572">
    <property type="component" value="Unassembled WGS sequence"/>
</dbReference>
<feature type="region of interest" description="Disordered" evidence="2">
    <location>
        <begin position="301"/>
        <end position="369"/>
    </location>
</feature>
<dbReference type="STRING" id="33528.ENSGAFP00000015216"/>
<dbReference type="InterPro" id="IPR029356">
    <property type="entry name" value="FAM53"/>
</dbReference>